<sequence length="80" mass="8581">MTDPISAGLAVRATGRLANSARPDAPIVDDLLAADSPAADPPPHPARRAVPRRPARRQALRRYAASGLRRLADRLEPALR</sequence>
<dbReference type="AlphaFoldDB" id="A0A895YPZ5"/>
<dbReference type="RefSeq" id="WP_239678395.1">
    <property type="nucleotide sequence ID" value="NZ_CP070499.1"/>
</dbReference>
<dbReference type="Proteomes" id="UP000662857">
    <property type="component" value="Chromosome"/>
</dbReference>
<evidence type="ECO:0000313" key="2">
    <source>
        <dbReference type="EMBL" id="QSB16190.1"/>
    </source>
</evidence>
<proteinExistence type="predicted"/>
<dbReference type="KEGG" id="nhy:JQS43_07790"/>
<feature type="region of interest" description="Disordered" evidence="1">
    <location>
        <begin position="32"/>
        <end position="57"/>
    </location>
</feature>
<dbReference type="EMBL" id="CP070499">
    <property type="protein sequence ID" value="QSB16190.1"/>
    <property type="molecule type" value="Genomic_DNA"/>
</dbReference>
<accession>A0A895YPZ5</accession>
<protein>
    <submittedName>
        <fullName evidence="2">Uncharacterized protein</fullName>
    </submittedName>
</protein>
<keyword evidence="3" id="KW-1185">Reference proteome</keyword>
<evidence type="ECO:0000256" key="1">
    <source>
        <dbReference type="SAM" id="MobiDB-lite"/>
    </source>
</evidence>
<feature type="compositionally biased region" description="Basic residues" evidence="1">
    <location>
        <begin position="45"/>
        <end position="57"/>
    </location>
</feature>
<organism evidence="2 3">
    <name type="scientific">Natronosporangium hydrolyticum</name>
    <dbReference type="NCBI Taxonomy" id="2811111"/>
    <lineage>
        <taxon>Bacteria</taxon>
        <taxon>Bacillati</taxon>
        <taxon>Actinomycetota</taxon>
        <taxon>Actinomycetes</taxon>
        <taxon>Micromonosporales</taxon>
        <taxon>Micromonosporaceae</taxon>
        <taxon>Natronosporangium</taxon>
    </lineage>
</organism>
<reference evidence="2" key="1">
    <citation type="submission" date="2021-02" db="EMBL/GenBank/DDBJ databases">
        <title>Natrosporangium hydrolyticum gen. nov., sp. nov, a haloalkaliphilic actinobacterium from a soda solonchak soil.</title>
        <authorList>
            <person name="Sorokin D.Y."/>
            <person name="Khijniak T.V."/>
            <person name="Zakharycheva A.P."/>
            <person name="Boueva O.V."/>
            <person name="Ariskina E.V."/>
            <person name="Hahnke R.L."/>
            <person name="Bunk B."/>
            <person name="Sproer C."/>
            <person name="Schumann P."/>
            <person name="Evtushenko L.I."/>
            <person name="Kublanov I.V."/>
        </authorList>
    </citation>
    <scope>NUCLEOTIDE SEQUENCE</scope>
    <source>
        <strain evidence="2">DSM 106523</strain>
    </source>
</reference>
<evidence type="ECO:0000313" key="3">
    <source>
        <dbReference type="Proteomes" id="UP000662857"/>
    </source>
</evidence>
<name>A0A895YPZ5_9ACTN</name>
<gene>
    <name evidence="2" type="ORF">JQS43_07790</name>
</gene>